<evidence type="ECO:0000256" key="5">
    <source>
        <dbReference type="ARBA" id="ARBA00022759"/>
    </source>
</evidence>
<evidence type="ECO:0000313" key="10">
    <source>
        <dbReference type="Proteomes" id="UP001165121"/>
    </source>
</evidence>
<dbReference type="PROSITE" id="PS50878">
    <property type="entry name" value="RT_POL"/>
    <property type="match status" value="1"/>
</dbReference>
<keyword evidence="3" id="KW-0548">Nucleotidyltransferase</keyword>
<evidence type="ECO:0000256" key="6">
    <source>
        <dbReference type="ARBA" id="ARBA00022801"/>
    </source>
</evidence>
<dbReference type="Gene3D" id="3.10.10.10">
    <property type="entry name" value="HIV Type 1 Reverse Transcriptase, subunit A, domain 1"/>
    <property type="match status" value="2"/>
</dbReference>
<evidence type="ECO:0000313" key="9">
    <source>
        <dbReference type="EMBL" id="GMF26529.1"/>
    </source>
</evidence>
<comment type="caution">
    <text evidence="9">The sequence shown here is derived from an EMBL/GenBank/DDBJ whole genome shotgun (WGS) entry which is preliminary data.</text>
</comment>
<dbReference type="GO" id="GO:0006508">
    <property type="term" value="P:proteolysis"/>
    <property type="evidence" value="ECO:0007669"/>
    <property type="project" value="UniProtKB-KW"/>
</dbReference>
<keyword evidence="1" id="KW-0645">Protease</keyword>
<evidence type="ECO:0000259" key="8">
    <source>
        <dbReference type="PROSITE" id="PS50878"/>
    </source>
</evidence>
<evidence type="ECO:0000256" key="7">
    <source>
        <dbReference type="ARBA" id="ARBA00022918"/>
    </source>
</evidence>
<evidence type="ECO:0000256" key="1">
    <source>
        <dbReference type="ARBA" id="ARBA00022670"/>
    </source>
</evidence>
<dbReference type="Proteomes" id="UP001165121">
    <property type="component" value="Unassembled WGS sequence"/>
</dbReference>
<dbReference type="Gene3D" id="3.30.70.270">
    <property type="match status" value="2"/>
</dbReference>
<sequence length="251" mass="28415">MMRRRRHAVAENAVIDREVDDMMRNGVIEEGSGAWGFPVVLVKKKNGRVRFSLHGAQRFTSLDLHAGYWQLGVAEEDKSKTAFTTRKGLFQFRRMPFGLCNAPSTFQRLMDCVLRGLTWICCLVYLDDVIIFTQGTVARHVVELAVVLERLAEAGVSLKAARCSFAATSMEYLGHDLTPEGIKPTSRLIKAIVEFPKPNDEAAVRRFVTLAGYYRRFMPEFGSRMAPLTMVLRKTSEWTWGEKQDGAFAWA</sequence>
<dbReference type="EMBL" id="BSXT01000400">
    <property type="protein sequence ID" value="GMF26529.1"/>
    <property type="molecule type" value="Genomic_DNA"/>
</dbReference>
<keyword evidence="4" id="KW-0540">Nuclease</keyword>
<feature type="domain" description="Reverse transcriptase" evidence="8">
    <location>
        <begin position="1"/>
        <end position="177"/>
    </location>
</feature>
<accession>A0A9W6U0X7</accession>
<reference evidence="9" key="1">
    <citation type="submission" date="2023-04" db="EMBL/GenBank/DDBJ databases">
        <title>Phytophthora fragariaefolia NBRC 109709.</title>
        <authorList>
            <person name="Ichikawa N."/>
            <person name="Sato H."/>
            <person name="Tonouchi N."/>
        </authorList>
    </citation>
    <scope>NUCLEOTIDE SEQUENCE</scope>
    <source>
        <strain evidence="9">NBRC 109709</strain>
    </source>
</reference>
<organism evidence="9 10">
    <name type="scientific">Phytophthora fragariaefolia</name>
    <dbReference type="NCBI Taxonomy" id="1490495"/>
    <lineage>
        <taxon>Eukaryota</taxon>
        <taxon>Sar</taxon>
        <taxon>Stramenopiles</taxon>
        <taxon>Oomycota</taxon>
        <taxon>Peronosporomycetes</taxon>
        <taxon>Peronosporales</taxon>
        <taxon>Peronosporaceae</taxon>
        <taxon>Phytophthora</taxon>
    </lineage>
</organism>
<dbReference type="PANTHER" id="PTHR37984">
    <property type="entry name" value="PROTEIN CBG26694"/>
    <property type="match status" value="1"/>
</dbReference>
<evidence type="ECO:0000256" key="3">
    <source>
        <dbReference type="ARBA" id="ARBA00022695"/>
    </source>
</evidence>
<dbReference type="GO" id="GO:0004519">
    <property type="term" value="F:endonuclease activity"/>
    <property type="evidence" value="ECO:0007669"/>
    <property type="project" value="UniProtKB-KW"/>
</dbReference>
<dbReference type="GO" id="GO:0008233">
    <property type="term" value="F:peptidase activity"/>
    <property type="evidence" value="ECO:0007669"/>
    <property type="project" value="UniProtKB-KW"/>
</dbReference>
<dbReference type="CDD" id="cd01647">
    <property type="entry name" value="RT_LTR"/>
    <property type="match status" value="1"/>
</dbReference>
<proteinExistence type="predicted"/>
<gene>
    <name evidence="9" type="ORF">Pfra01_000504200</name>
</gene>
<dbReference type="PANTHER" id="PTHR37984:SF5">
    <property type="entry name" value="PROTEIN NYNRIN-LIKE"/>
    <property type="match status" value="1"/>
</dbReference>
<keyword evidence="7" id="KW-0695">RNA-directed DNA polymerase</keyword>
<dbReference type="FunFam" id="3.10.10.10:FF:000007">
    <property type="entry name" value="Retrovirus-related Pol polyprotein from transposon 17.6-like Protein"/>
    <property type="match status" value="1"/>
</dbReference>
<dbReference type="InterPro" id="IPR043128">
    <property type="entry name" value="Rev_trsase/Diguanyl_cyclase"/>
</dbReference>
<keyword evidence="6" id="KW-0378">Hydrolase</keyword>
<name>A0A9W6U0X7_9STRA</name>
<keyword evidence="10" id="KW-1185">Reference proteome</keyword>
<evidence type="ECO:0000256" key="2">
    <source>
        <dbReference type="ARBA" id="ARBA00022679"/>
    </source>
</evidence>
<dbReference type="AlphaFoldDB" id="A0A9W6U0X7"/>
<protein>
    <submittedName>
        <fullName evidence="9">Unnamed protein product</fullName>
    </submittedName>
</protein>
<dbReference type="InterPro" id="IPR043502">
    <property type="entry name" value="DNA/RNA_pol_sf"/>
</dbReference>
<keyword evidence="5" id="KW-0255">Endonuclease</keyword>
<dbReference type="InterPro" id="IPR000477">
    <property type="entry name" value="RT_dom"/>
</dbReference>
<evidence type="ECO:0000256" key="4">
    <source>
        <dbReference type="ARBA" id="ARBA00022722"/>
    </source>
</evidence>
<dbReference type="SUPFAM" id="SSF56672">
    <property type="entry name" value="DNA/RNA polymerases"/>
    <property type="match status" value="1"/>
</dbReference>
<keyword evidence="2" id="KW-0808">Transferase</keyword>
<dbReference type="OrthoDB" id="115141at2759"/>
<dbReference type="GO" id="GO:0003964">
    <property type="term" value="F:RNA-directed DNA polymerase activity"/>
    <property type="evidence" value="ECO:0007669"/>
    <property type="project" value="UniProtKB-KW"/>
</dbReference>
<dbReference type="InterPro" id="IPR050951">
    <property type="entry name" value="Retrovirus_Pol_polyprotein"/>
</dbReference>
<dbReference type="Pfam" id="PF00078">
    <property type="entry name" value="RVT_1"/>
    <property type="match status" value="1"/>
</dbReference>